<dbReference type="InterPro" id="IPR041898">
    <property type="entry name" value="MAGE_WH1"/>
</dbReference>
<dbReference type="InterPro" id="IPR041899">
    <property type="entry name" value="MAGE_WH2"/>
</dbReference>
<dbReference type="InterPro" id="IPR037445">
    <property type="entry name" value="MAGE"/>
</dbReference>
<feature type="region of interest" description="Disordered" evidence="1">
    <location>
        <begin position="1"/>
        <end position="57"/>
    </location>
</feature>
<dbReference type="Gene3D" id="1.10.10.1210">
    <property type="entry name" value="MAGE homology domain, winged helix WH2 motif"/>
    <property type="match status" value="1"/>
</dbReference>
<gene>
    <name evidence="4" type="primary">MAGEB1</name>
</gene>
<dbReference type="PANTHER" id="PTHR11736:SF14">
    <property type="entry name" value="NSE3 HOMOLOG, SMC5-SMC6 COMPLEX COMPONENT"/>
    <property type="match status" value="1"/>
</dbReference>
<sequence>MPRGQKSKLRARERRNKARSNASDPKDAQASTAKGEEPPSSLCPVSEGASTSTPVAGAQGNAEEASVASCADAVACCSISAEGIVSEEQKGASVSMAAPSIKNIPHDDLSMKVGMLMHFLLDKYKSKEPITKADMLKIITKKYRGQFSEMLKRASERLEMVFGLDLKESKSSGQSYTIVSKLQLSGEGASGGCGFPKNGLLMPLLGVIFLNGNAASEREIWEFLNILGIYEGQNHLIFGEPKKLITQDLVQEKYLEYRQVPDSDPPAYEFLWGPRAYAETTKMKVLEFLAKVNGTNPRAFRAHYEEALRDEQERAQAKAAARAAAKAAVRAITMAKANARSKMKFNTYYP</sequence>
<dbReference type="InterPro" id="IPR002190">
    <property type="entry name" value="MHD_dom"/>
</dbReference>
<evidence type="ECO:0000256" key="1">
    <source>
        <dbReference type="SAM" id="MobiDB-lite"/>
    </source>
</evidence>
<dbReference type="Pfam" id="PF01454">
    <property type="entry name" value="MAGE"/>
    <property type="match status" value="1"/>
</dbReference>
<keyword evidence="3" id="KW-1185">Reference proteome</keyword>
<name>A0ABM3WSG9_ERIEU</name>
<accession>A0ABM3WSG9</accession>
<organism evidence="3 4">
    <name type="scientific">Erinaceus europaeus</name>
    <name type="common">Western European hedgehog</name>
    <dbReference type="NCBI Taxonomy" id="9365"/>
    <lineage>
        <taxon>Eukaryota</taxon>
        <taxon>Metazoa</taxon>
        <taxon>Chordata</taxon>
        <taxon>Craniata</taxon>
        <taxon>Vertebrata</taxon>
        <taxon>Euteleostomi</taxon>
        <taxon>Mammalia</taxon>
        <taxon>Eutheria</taxon>
        <taxon>Laurasiatheria</taxon>
        <taxon>Eulipotyphla</taxon>
        <taxon>Erinaceidae</taxon>
        <taxon>Erinaceinae</taxon>
        <taxon>Erinaceus</taxon>
    </lineage>
</organism>
<dbReference type="Proteomes" id="UP001652624">
    <property type="component" value="Chromosome X"/>
</dbReference>
<evidence type="ECO:0000313" key="3">
    <source>
        <dbReference type="Proteomes" id="UP001652624"/>
    </source>
</evidence>
<evidence type="ECO:0000313" key="4">
    <source>
        <dbReference type="RefSeq" id="XP_060039518.1"/>
    </source>
</evidence>
<dbReference type="Gene3D" id="1.10.10.1200">
    <property type="entry name" value="MAGE homology domain, winged helix WH1 motif"/>
    <property type="match status" value="1"/>
</dbReference>
<dbReference type="InterPro" id="IPR021072">
    <property type="entry name" value="MAGE_N"/>
</dbReference>
<dbReference type="PROSITE" id="PS50838">
    <property type="entry name" value="MAGE"/>
    <property type="match status" value="1"/>
</dbReference>
<proteinExistence type="predicted"/>
<dbReference type="SMART" id="SM01373">
    <property type="entry name" value="MAGE"/>
    <property type="match status" value="1"/>
</dbReference>
<feature type="domain" description="MAGE" evidence="2">
    <location>
        <begin position="109"/>
        <end position="307"/>
    </location>
</feature>
<dbReference type="PANTHER" id="PTHR11736">
    <property type="entry name" value="MELANOMA-ASSOCIATED ANTIGEN MAGE ANTIGEN"/>
    <property type="match status" value="1"/>
</dbReference>
<dbReference type="GeneID" id="132535929"/>
<dbReference type="Pfam" id="PF12440">
    <property type="entry name" value="MAGE_N"/>
    <property type="match status" value="1"/>
</dbReference>
<feature type="compositionally biased region" description="Basic residues" evidence="1">
    <location>
        <begin position="1"/>
        <end position="18"/>
    </location>
</feature>
<evidence type="ECO:0000259" key="2">
    <source>
        <dbReference type="PROSITE" id="PS50838"/>
    </source>
</evidence>
<protein>
    <submittedName>
        <fullName evidence="4">Melanoma-associated antigen B1</fullName>
    </submittedName>
</protein>
<reference evidence="4" key="1">
    <citation type="submission" date="2025-08" db="UniProtKB">
        <authorList>
            <consortium name="RefSeq"/>
        </authorList>
    </citation>
    <scope>IDENTIFICATION</scope>
</reference>
<dbReference type="RefSeq" id="XP_060039518.1">
    <property type="nucleotide sequence ID" value="XM_060183535.1"/>
</dbReference>
<dbReference type="SMART" id="SM01392">
    <property type="entry name" value="MAGE_N"/>
    <property type="match status" value="1"/>
</dbReference>